<accession>A0ABV8RCD3</accession>
<evidence type="ECO:0008006" key="5">
    <source>
        <dbReference type="Google" id="ProtNLM"/>
    </source>
</evidence>
<name>A0ABV8RCD3_9FLAO</name>
<feature type="coiled-coil region" evidence="1">
    <location>
        <begin position="118"/>
        <end position="183"/>
    </location>
</feature>
<organism evidence="3 4">
    <name type="scientific">Polaribacter marinivivus</name>
    <dbReference type="NCBI Taxonomy" id="1524260"/>
    <lineage>
        <taxon>Bacteria</taxon>
        <taxon>Pseudomonadati</taxon>
        <taxon>Bacteroidota</taxon>
        <taxon>Flavobacteriia</taxon>
        <taxon>Flavobacteriales</taxon>
        <taxon>Flavobacteriaceae</taxon>
    </lineage>
</organism>
<keyword evidence="4" id="KW-1185">Reference proteome</keyword>
<evidence type="ECO:0000256" key="1">
    <source>
        <dbReference type="SAM" id="Coils"/>
    </source>
</evidence>
<dbReference type="RefSeq" id="WP_377410828.1">
    <property type="nucleotide sequence ID" value="NZ_JBHSCY010000002.1"/>
</dbReference>
<evidence type="ECO:0000313" key="4">
    <source>
        <dbReference type="Proteomes" id="UP001595826"/>
    </source>
</evidence>
<protein>
    <recommendedName>
        <fullName evidence="5">Anti-sigma factor</fullName>
    </recommendedName>
</protein>
<feature type="transmembrane region" description="Helical" evidence="2">
    <location>
        <begin position="45"/>
        <end position="65"/>
    </location>
</feature>
<dbReference type="Proteomes" id="UP001595826">
    <property type="component" value="Unassembled WGS sequence"/>
</dbReference>
<sequence>MQRDIKKELESYQEEKVVLSAHHESKFQEKLFAELHQEKPKKNTFNWLSIAASIVLLVSISLQFYTNSNIEEDPKIETKEITLGTISPEFNTIETYYTNSINLEISQLDLSDENKDLVDGYLLKIAELTKEYKSLTKELNTKGVNDATIDALIRNLQLRLQLLQRLKKQLKQLKNLNTKQNETQII</sequence>
<comment type="caution">
    <text evidence="3">The sequence shown here is derived from an EMBL/GenBank/DDBJ whole genome shotgun (WGS) entry which is preliminary data.</text>
</comment>
<evidence type="ECO:0000313" key="3">
    <source>
        <dbReference type="EMBL" id="MFC4269612.1"/>
    </source>
</evidence>
<keyword evidence="2" id="KW-0812">Transmembrane</keyword>
<reference evidence="4" key="1">
    <citation type="journal article" date="2019" name="Int. J. Syst. Evol. Microbiol.">
        <title>The Global Catalogue of Microorganisms (GCM) 10K type strain sequencing project: providing services to taxonomists for standard genome sequencing and annotation.</title>
        <authorList>
            <consortium name="The Broad Institute Genomics Platform"/>
            <consortium name="The Broad Institute Genome Sequencing Center for Infectious Disease"/>
            <person name="Wu L."/>
            <person name="Ma J."/>
        </authorList>
    </citation>
    <scope>NUCLEOTIDE SEQUENCE [LARGE SCALE GENOMIC DNA]</scope>
    <source>
        <strain evidence="4">CECT 8655</strain>
    </source>
</reference>
<keyword evidence="1" id="KW-0175">Coiled coil</keyword>
<gene>
    <name evidence="3" type="ORF">ACFOWD_11895</name>
</gene>
<evidence type="ECO:0000256" key="2">
    <source>
        <dbReference type="SAM" id="Phobius"/>
    </source>
</evidence>
<dbReference type="EMBL" id="JBHSCY010000002">
    <property type="protein sequence ID" value="MFC4269612.1"/>
    <property type="molecule type" value="Genomic_DNA"/>
</dbReference>
<proteinExistence type="predicted"/>
<keyword evidence="2" id="KW-1133">Transmembrane helix</keyword>
<keyword evidence="2" id="KW-0472">Membrane</keyword>